<organism evidence="2 3">
    <name type="scientific">Maricaulis virginensis</name>
    <dbReference type="NCBI Taxonomy" id="144022"/>
    <lineage>
        <taxon>Bacteria</taxon>
        <taxon>Pseudomonadati</taxon>
        <taxon>Pseudomonadota</taxon>
        <taxon>Alphaproteobacteria</taxon>
        <taxon>Maricaulales</taxon>
        <taxon>Maricaulaceae</taxon>
        <taxon>Maricaulis</taxon>
    </lineage>
</organism>
<sequence length="148" mass="15575">MKRLATFAMIAAIGLAAPASAQTFGSVNLRAGFTPDPYRTTVTSGGSIAASSLFNNCTGWVADNVDFAVYYTAGSFNLTFSASSNADTTLIIQAPNGNWYCDDDSGNGLNPMVTIGNPTSGRYSVWIGSYRQGEFAQSTLSVSEIGRQ</sequence>
<feature type="signal peptide" evidence="1">
    <location>
        <begin position="1"/>
        <end position="21"/>
    </location>
</feature>
<evidence type="ECO:0000256" key="1">
    <source>
        <dbReference type="SAM" id="SignalP"/>
    </source>
</evidence>
<keyword evidence="1" id="KW-0732">Signal</keyword>
<evidence type="ECO:0008006" key="4">
    <source>
        <dbReference type="Google" id="ProtNLM"/>
    </source>
</evidence>
<reference evidence="2" key="1">
    <citation type="journal article" date="2014" name="Int. J. Syst. Evol. Microbiol.">
        <title>Complete genome sequence of Corynebacterium casei LMG S-19264T (=DSM 44701T), isolated from a smear-ripened cheese.</title>
        <authorList>
            <consortium name="US DOE Joint Genome Institute (JGI-PGF)"/>
            <person name="Walter F."/>
            <person name="Albersmeier A."/>
            <person name="Kalinowski J."/>
            <person name="Ruckert C."/>
        </authorList>
    </citation>
    <scope>NUCLEOTIDE SEQUENCE</scope>
    <source>
        <strain evidence="2">VKM B-1513</strain>
    </source>
</reference>
<dbReference type="Gene3D" id="2.60.120.380">
    <property type="match status" value="1"/>
</dbReference>
<keyword evidence="3" id="KW-1185">Reference proteome</keyword>
<proteinExistence type="predicted"/>
<dbReference type="RefSeq" id="WP_271185797.1">
    <property type="nucleotide sequence ID" value="NZ_BSFE01000002.1"/>
</dbReference>
<reference evidence="2" key="2">
    <citation type="submission" date="2023-01" db="EMBL/GenBank/DDBJ databases">
        <authorList>
            <person name="Sun Q."/>
            <person name="Evtushenko L."/>
        </authorList>
    </citation>
    <scope>NUCLEOTIDE SEQUENCE</scope>
    <source>
        <strain evidence="2">VKM B-1513</strain>
    </source>
</reference>
<protein>
    <recommendedName>
        <fullName evidence="4">Peptidase S1</fullName>
    </recommendedName>
</protein>
<dbReference type="EMBL" id="BSFE01000002">
    <property type="protein sequence ID" value="GLK51415.1"/>
    <property type="molecule type" value="Genomic_DNA"/>
</dbReference>
<accession>A0A9W6MMD6</accession>
<dbReference type="AlphaFoldDB" id="A0A9W6MMD6"/>
<name>A0A9W6MMD6_9PROT</name>
<comment type="caution">
    <text evidence="2">The sequence shown here is derived from an EMBL/GenBank/DDBJ whole genome shotgun (WGS) entry which is preliminary data.</text>
</comment>
<evidence type="ECO:0000313" key="3">
    <source>
        <dbReference type="Proteomes" id="UP001143486"/>
    </source>
</evidence>
<dbReference type="Proteomes" id="UP001143486">
    <property type="component" value="Unassembled WGS sequence"/>
</dbReference>
<gene>
    <name evidence="2" type="ORF">GCM10017621_09230</name>
</gene>
<feature type="chain" id="PRO_5040797304" description="Peptidase S1" evidence="1">
    <location>
        <begin position="22"/>
        <end position="148"/>
    </location>
</feature>
<evidence type="ECO:0000313" key="2">
    <source>
        <dbReference type="EMBL" id="GLK51415.1"/>
    </source>
</evidence>